<feature type="signal peptide" evidence="1">
    <location>
        <begin position="1"/>
        <end position="23"/>
    </location>
</feature>
<dbReference type="OrthoDB" id="7582966at2"/>
<gene>
    <name evidence="2" type="ORF">FRZ32_12080</name>
</gene>
<accession>A0A5C6TWN3</accession>
<evidence type="ECO:0000313" key="3">
    <source>
        <dbReference type="Proteomes" id="UP000321249"/>
    </source>
</evidence>
<evidence type="ECO:0008006" key="4">
    <source>
        <dbReference type="Google" id="ProtNLM"/>
    </source>
</evidence>
<dbReference type="Proteomes" id="UP000321249">
    <property type="component" value="Unassembled WGS sequence"/>
</dbReference>
<keyword evidence="1" id="KW-0732">Signal</keyword>
<protein>
    <recommendedName>
        <fullName evidence="4">Secreted protein</fullName>
    </recommendedName>
</protein>
<keyword evidence="3" id="KW-1185">Reference proteome</keyword>
<evidence type="ECO:0000256" key="1">
    <source>
        <dbReference type="SAM" id="SignalP"/>
    </source>
</evidence>
<feature type="chain" id="PRO_5023084235" description="Secreted protein" evidence="1">
    <location>
        <begin position="24"/>
        <end position="85"/>
    </location>
</feature>
<sequence length="85" mass="9146">MKKLILVATLASVAGAAAAGAMAQQPAQKGSEDPDRMICRRITQTGSRLQGERVCMTAAQWAEQRRIQRSDIEHAQTTIIDHSGG</sequence>
<comment type="caution">
    <text evidence="2">The sequence shown here is derived from an EMBL/GenBank/DDBJ whole genome shotgun (WGS) entry which is preliminary data.</text>
</comment>
<dbReference type="AlphaFoldDB" id="A0A5C6TWN3"/>
<organism evidence="2 3">
    <name type="scientific">Allosphingosinicella ginsenosidimutans</name>
    <dbReference type="NCBI Taxonomy" id="1176539"/>
    <lineage>
        <taxon>Bacteria</taxon>
        <taxon>Pseudomonadati</taxon>
        <taxon>Pseudomonadota</taxon>
        <taxon>Alphaproteobacteria</taxon>
        <taxon>Sphingomonadales</taxon>
        <taxon>Sphingomonadaceae</taxon>
        <taxon>Allosphingosinicella</taxon>
    </lineage>
</organism>
<dbReference type="RefSeq" id="WP_147043726.1">
    <property type="nucleotide sequence ID" value="NZ_BAABIR010000001.1"/>
</dbReference>
<proteinExistence type="predicted"/>
<reference evidence="2 3" key="1">
    <citation type="journal article" date="2015" name="J. Microbiol.">
        <title>Sphingosinicella ginsenosidimutans sp. nov., with ginsenoside converting activity.</title>
        <authorList>
            <person name="Kim J.K."/>
            <person name="Kang M.S."/>
            <person name="Park S.C."/>
            <person name="Kim K.M."/>
            <person name="Choi K."/>
            <person name="Yoon M.H."/>
            <person name="Im W.T."/>
        </authorList>
    </citation>
    <scope>NUCLEOTIDE SEQUENCE [LARGE SCALE GENOMIC DNA]</scope>
    <source>
        <strain evidence="2 3">BS-11</strain>
    </source>
</reference>
<dbReference type="EMBL" id="VOQQ01000001">
    <property type="protein sequence ID" value="TXC64321.1"/>
    <property type="molecule type" value="Genomic_DNA"/>
</dbReference>
<evidence type="ECO:0000313" key="2">
    <source>
        <dbReference type="EMBL" id="TXC64321.1"/>
    </source>
</evidence>
<name>A0A5C6TWN3_9SPHN</name>